<dbReference type="EMBL" id="BDSP01000080">
    <property type="protein sequence ID" value="GAX14425.1"/>
    <property type="molecule type" value="Genomic_DNA"/>
</dbReference>
<dbReference type="InParanoid" id="A0A1Z5JK88"/>
<feature type="compositionally biased region" description="Polar residues" evidence="1">
    <location>
        <begin position="49"/>
        <end position="63"/>
    </location>
</feature>
<protein>
    <recommendedName>
        <fullName evidence="2">RPAP1 N-terminal domain-containing protein</fullName>
    </recommendedName>
</protein>
<feature type="domain" description="RPAP1 N-terminal" evidence="2">
    <location>
        <begin position="148"/>
        <end position="188"/>
    </location>
</feature>
<evidence type="ECO:0000313" key="4">
    <source>
        <dbReference type="Proteomes" id="UP000198406"/>
    </source>
</evidence>
<organism evidence="3 4">
    <name type="scientific">Fistulifera solaris</name>
    <name type="common">Oleaginous diatom</name>
    <dbReference type="NCBI Taxonomy" id="1519565"/>
    <lineage>
        <taxon>Eukaryota</taxon>
        <taxon>Sar</taxon>
        <taxon>Stramenopiles</taxon>
        <taxon>Ochrophyta</taxon>
        <taxon>Bacillariophyta</taxon>
        <taxon>Bacillariophyceae</taxon>
        <taxon>Bacillariophycidae</taxon>
        <taxon>Naviculales</taxon>
        <taxon>Naviculaceae</taxon>
        <taxon>Fistulifera</taxon>
    </lineage>
</organism>
<dbReference type="PANTHER" id="PTHR21483">
    <property type="entry name" value="RNA POLYMERASE II-ASSOCIATED PROTEIN 1"/>
    <property type="match status" value="1"/>
</dbReference>
<keyword evidence="4" id="KW-1185">Reference proteome</keyword>
<dbReference type="OrthoDB" id="47625at2759"/>
<feature type="region of interest" description="Disordered" evidence="1">
    <location>
        <begin position="195"/>
        <end position="216"/>
    </location>
</feature>
<feature type="compositionally biased region" description="Basic and acidic residues" evidence="1">
    <location>
        <begin position="79"/>
        <end position="88"/>
    </location>
</feature>
<dbReference type="GO" id="GO:0006366">
    <property type="term" value="P:transcription by RNA polymerase II"/>
    <property type="evidence" value="ECO:0007669"/>
    <property type="project" value="InterPro"/>
</dbReference>
<dbReference type="PANTHER" id="PTHR21483:SF18">
    <property type="entry name" value="RNA POLYMERASE II-ASSOCIATED PROTEIN 1"/>
    <property type="match status" value="1"/>
</dbReference>
<dbReference type="Proteomes" id="UP000198406">
    <property type="component" value="Unassembled WGS sequence"/>
</dbReference>
<sequence length="1269" mass="141106">MANTEGLLTDEALQCLLGTDEPTKGLSALQRRMDLPMGDKPAAKVTRPSGRSISNLSRTNETAIRSEDTPPPPLIGNIVEKRRSDRTKNLPSSSSTRKPSRFAMQSKGGFPSLQAPLGSLVQKNNKSSSSNTTTWTSSLSNTDETASETDRIMSQMSPEEIQESIQELHQVLSPETIQFLKTRRKRKETCSIQPVASPNENNLQAEPTIPSNETQNEKERVANLLASVRNHDDMDTLYRQEMGSDLVIEQGKSEFQTACELLRSSVPRQNLWAVRHLENVLREATSVYCLGTENANKWPYPTLLPVSLRCLLDMSPSTVVGAPIQIYALGALFYLTSIRVPVDYVVYDVSTGDLRPTAAHLYSEYFLDDAVPASTYTYATTNSMQPLSVSESTVAYATSSSTTSAQDDGEAFLRDPLWTLLSRMRIIPWLANYLRSDISPTNVRTVIGLLVLLVQRSPGAATAVVQHPTLLTNLMTKDAGSTIILQSVAARQSRDTACHLAMSDQIIQDLVSFTESEPSASDPKRCKWTMVLWRTLLRYGLALDALPTVLNLAARHVTLGSGLSCYFFSAFSVLTNCIVAANKSPRNNERIVSNDNRALLANAAAWLSASRRQALRHIERAEDNWLKNTTFNDLTSLEKAKFYASVFRFLAAWTRMCESLASDQRDGEFKAEDLTESEEKLWINAVSKCLEYDSLRELTRRSLTGMFDGQRYSSGCTVHDLSIESAACSFTESLLELLSTLTRHDDNTPDTVSSMRSIHDQIREIRRQEFGEVNSQRSSRNSSIRDGRSRQYWLNRAHSSYLKFVSSRGWDLSDDERASVTVCLLNVIGRLDIGEESIAAILFSCDNLLRPTSQHSSSPSVISSWFVRCLCSTPQRRAQLDHSFKLRGGSGISADKVGPFELQTLLSISTFAASATDNLLPLGSNWLWKSLAGSVLDSDAAGEALLVLISTLGLSCELEALDIFQKSSWGSAKSAGCRMYYVMNLFLKSEDILADERIQTLAIKFMDLLFKKCTDVNFIVGFAEECESHNSINDQSGDKSELGEESNEFQQLSKLIDPPVGREETFTKSQIRSLQSFVNDICDSFVEYGAQFEFGRMCMSFLFSAYFPSRIKCEIIQRLRGTLHLITVENERDLESYLKRCLLGGVPCRDGSDRDTADILDAAASILSQKDTALNQSEFVTRWAIAILVRDVTGCFLAGENVLSCRRRVLALRKDYVHAILASVEALVKTNGEVDDIISFSTTLQLENTTNGFDSVEAHWDHMLEARLS</sequence>
<dbReference type="Pfam" id="PF08621">
    <property type="entry name" value="RPAP1_N"/>
    <property type="match status" value="1"/>
</dbReference>
<dbReference type="InterPro" id="IPR039913">
    <property type="entry name" value="RPAP1/Rba50"/>
</dbReference>
<evidence type="ECO:0000256" key="1">
    <source>
        <dbReference type="SAM" id="MobiDB-lite"/>
    </source>
</evidence>
<proteinExistence type="predicted"/>
<dbReference type="InterPro" id="IPR013930">
    <property type="entry name" value="RPAP1_N"/>
</dbReference>
<comment type="caution">
    <text evidence="3">The sequence shown here is derived from an EMBL/GenBank/DDBJ whole genome shotgun (WGS) entry which is preliminary data.</text>
</comment>
<name>A0A1Z5JK88_FISSO</name>
<feature type="compositionally biased region" description="Low complexity" evidence="1">
    <location>
        <begin position="124"/>
        <end position="142"/>
    </location>
</feature>
<feature type="compositionally biased region" description="Polar residues" evidence="1">
    <location>
        <begin position="195"/>
        <end position="214"/>
    </location>
</feature>
<gene>
    <name evidence="3" type="ORF">FisN_11Hh116</name>
</gene>
<dbReference type="AlphaFoldDB" id="A0A1Z5JK88"/>
<evidence type="ECO:0000313" key="3">
    <source>
        <dbReference type="EMBL" id="GAX14425.1"/>
    </source>
</evidence>
<reference evidence="3 4" key="1">
    <citation type="journal article" date="2015" name="Plant Cell">
        <title>Oil accumulation by the oleaginous diatom Fistulifera solaris as revealed by the genome and transcriptome.</title>
        <authorList>
            <person name="Tanaka T."/>
            <person name="Maeda Y."/>
            <person name="Veluchamy A."/>
            <person name="Tanaka M."/>
            <person name="Abida H."/>
            <person name="Marechal E."/>
            <person name="Bowler C."/>
            <person name="Muto M."/>
            <person name="Sunaga Y."/>
            <person name="Tanaka M."/>
            <person name="Yoshino T."/>
            <person name="Taniguchi T."/>
            <person name="Fukuda Y."/>
            <person name="Nemoto M."/>
            <person name="Matsumoto M."/>
            <person name="Wong P.S."/>
            <person name="Aburatani S."/>
            <person name="Fujibuchi W."/>
        </authorList>
    </citation>
    <scope>NUCLEOTIDE SEQUENCE [LARGE SCALE GENOMIC DNA]</scope>
    <source>
        <strain evidence="3 4">JPCC DA0580</strain>
    </source>
</reference>
<evidence type="ECO:0000259" key="2">
    <source>
        <dbReference type="Pfam" id="PF08621"/>
    </source>
</evidence>
<accession>A0A1Z5JK88</accession>
<feature type="region of interest" description="Disordered" evidence="1">
    <location>
        <begin position="33"/>
        <end position="146"/>
    </location>
</feature>